<accession>A0A0P9LZT4</accession>
<feature type="domain" description="Rhodanese" evidence="1">
    <location>
        <begin position="58"/>
        <end position="147"/>
    </location>
</feature>
<dbReference type="Proteomes" id="UP000050411">
    <property type="component" value="Unassembled WGS sequence"/>
</dbReference>
<sequence length="151" mass="16735">MDCLADPRAFEQRSTVPLFPFALREVEFMRQWIAACALVSSFAAHAGVVDQAAAVTALKEGKLAMDVRSQTDYDAGTVLNAVRVDERRLVNQMKQVLNDRNAVFVIFSSTDSKADRAQEKLRSAGYFSVINGGNYEELHNALYDITDDPAE</sequence>
<protein>
    <submittedName>
        <fullName evidence="2">Rhodanese domain protein</fullName>
    </submittedName>
</protein>
<dbReference type="InterPro" id="IPR036873">
    <property type="entry name" value="Rhodanese-like_dom_sf"/>
</dbReference>
<organism evidence="2 3">
    <name type="scientific">Pseudomonas congelans</name>
    <dbReference type="NCBI Taxonomy" id="200452"/>
    <lineage>
        <taxon>Bacteria</taxon>
        <taxon>Pseudomonadati</taxon>
        <taxon>Pseudomonadota</taxon>
        <taxon>Gammaproteobacteria</taxon>
        <taxon>Pseudomonadales</taxon>
        <taxon>Pseudomonadaceae</taxon>
        <taxon>Pseudomonas</taxon>
    </lineage>
</organism>
<proteinExistence type="predicted"/>
<dbReference type="PROSITE" id="PS50206">
    <property type="entry name" value="RHODANESE_3"/>
    <property type="match status" value="1"/>
</dbReference>
<name>A0A0P9LZT4_9PSED</name>
<dbReference type="PATRIC" id="fig|200452.3.peg.861"/>
<dbReference type="AlphaFoldDB" id="A0A0P9LZT4"/>
<gene>
    <name evidence="2" type="ORF">ALO92_04453</name>
</gene>
<evidence type="ECO:0000313" key="3">
    <source>
        <dbReference type="Proteomes" id="UP000050411"/>
    </source>
</evidence>
<reference evidence="2 3" key="1">
    <citation type="submission" date="2015-09" db="EMBL/GenBank/DDBJ databases">
        <title>Genome announcement of multiple Pseudomonas syringae strains.</title>
        <authorList>
            <person name="Thakur S."/>
            <person name="Wang P.W."/>
            <person name="Gong Y."/>
            <person name="Weir B.S."/>
            <person name="Guttman D.S."/>
        </authorList>
    </citation>
    <scope>NUCLEOTIDE SEQUENCE [LARGE SCALE GENOMIC DNA]</scope>
    <source>
        <strain evidence="2 3">ICMP19117</strain>
    </source>
</reference>
<dbReference type="EMBL" id="LJQB01000060">
    <property type="protein sequence ID" value="KPW84157.1"/>
    <property type="molecule type" value="Genomic_DNA"/>
</dbReference>
<evidence type="ECO:0000313" key="2">
    <source>
        <dbReference type="EMBL" id="KPW84157.1"/>
    </source>
</evidence>
<dbReference type="SUPFAM" id="SSF52821">
    <property type="entry name" value="Rhodanese/Cell cycle control phosphatase"/>
    <property type="match status" value="1"/>
</dbReference>
<dbReference type="Gene3D" id="3.40.250.10">
    <property type="entry name" value="Rhodanese-like domain"/>
    <property type="match status" value="1"/>
</dbReference>
<comment type="caution">
    <text evidence="2">The sequence shown here is derived from an EMBL/GenBank/DDBJ whole genome shotgun (WGS) entry which is preliminary data.</text>
</comment>
<evidence type="ECO:0000259" key="1">
    <source>
        <dbReference type="PROSITE" id="PS50206"/>
    </source>
</evidence>
<dbReference type="Pfam" id="PF00581">
    <property type="entry name" value="Rhodanese"/>
    <property type="match status" value="1"/>
</dbReference>
<dbReference type="InterPro" id="IPR001763">
    <property type="entry name" value="Rhodanese-like_dom"/>
</dbReference>